<dbReference type="RefSeq" id="WP_092605294.1">
    <property type="nucleotide sequence ID" value="NZ_FMYF01000001.1"/>
</dbReference>
<dbReference type="Pfam" id="PF01557">
    <property type="entry name" value="FAA_hydrolase"/>
    <property type="match status" value="1"/>
</dbReference>
<reference evidence="4 5" key="1">
    <citation type="submission" date="2016-06" db="EMBL/GenBank/DDBJ databases">
        <authorList>
            <person name="Olsen C.W."/>
            <person name="Carey S."/>
            <person name="Hinshaw L."/>
            <person name="Karasin A.I."/>
        </authorList>
    </citation>
    <scope>NUCLEOTIDE SEQUENCE [LARGE SCALE GENOMIC DNA]</scope>
    <source>
        <strain evidence="4 5">LZ-22</strain>
    </source>
</reference>
<dbReference type="Proteomes" id="UP000199086">
    <property type="component" value="Unassembled WGS sequence"/>
</dbReference>
<dbReference type="InterPro" id="IPR036663">
    <property type="entry name" value="Fumarylacetoacetase_C_sf"/>
</dbReference>
<evidence type="ECO:0000313" key="5">
    <source>
        <dbReference type="Proteomes" id="UP000199086"/>
    </source>
</evidence>
<keyword evidence="4" id="KW-0670">Pyruvate</keyword>
<dbReference type="OrthoDB" id="9805307at2"/>
<evidence type="ECO:0000259" key="3">
    <source>
        <dbReference type="Pfam" id="PF01557"/>
    </source>
</evidence>
<dbReference type="Gene3D" id="3.90.850.10">
    <property type="entry name" value="Fumarylacetoacetase-like, C-terminal domain"/>
    <property type="match status" value="1"/>
</dbReference>
<dbReference type="GO" id="GO:0016787">
    <property type="term" value="F:hydrolase activity"/>
    <property type="evidence" value="ECO:0007669"/>
    <property type="project" value="UniProtKB-KW"/>
</dbReference>
<dbReference type="PANTHER" id="PTHR42796">
    <property type="entry name" value="FUMARYLACETOACETATE HYDROLASE DOMAIN-CONTAINING PROTEIN 2A-RELATED"/>
    <property type="match status" value="1"/>
</dbReference>
<dbReference type="STRING" id="1577474.GA0111570_101101"/>
<dbReference type="GO" id="GO:0019752">
    <property type="term" value="P:carboxylic acid metabolic process"/>
    <property type="evidence" value="ECO:0007669"/>
    <property type="project" value="UniProtKB-ARBA"/>
</dbReference>
<dbReference type="InterPro" id="IPR051121">
    <property type="entry name" value="FAH"/>
</dbReference>
<organism evidence="4 5">
    <name type="scientific">Raineyella antarctica</name>
    <dbReference type="NCBI Taxonomy" id="1577474"/>
    <lineage>
        <taxon>Bacteria</taxon>
        <taxon>Bacillati</taxon>
        <taxon>Actinomycetota</taxon>
        <taxon>Actinomycetes</taxon>
        <taxon>Propionibacteriales</taxon>
        <taxon>Propionibacteriaceae</taxon>
        <taxon>Raineyella</taxon>
    </lineage>
</organism>
<keyword evidence="5" id="KW-1185">Reference proteome</keyword>
<keyword evidence="2" id="KW-0479">Metal-binding</keyword>
<evidence type="ECO:0000313" key="4">
    <source>
        <dbReference type="EMBL" id="SDB79832.1"/>
    </source>
</evidence>
<keyword evidence="4" id="KW-0378">Hydrolase</keyword>
<protein>
    <submittedName>
        <fullName evidence="4">Acylpyruvate hydrolase</fullName>
    </submittedName>
</protein>
<dbReference type="SUPFAM" id="SSF56529">
    <property type="entry name" value="FAH"/>
    <property type="match status" value="1"/>
</dbReference>
<name>A0A1G6GCV4_9ACTN</name>
<accession>A0A1G6GCV4</accession>
<dbReference type="EMBL" id="FMYF01000001">
    <property type="protein sequence ID" value="SDB79832.1"/>
    <property type="molecule type" value="Genomic_DNA"/>
</dbReference>
<feature type="domain" description="Fumarylacetoacetase-like C-terminal" evidence="3">
    <location>
        <begin position="68"/>
        <end position="272"/>
    </location>
</feature>
<evidence type="ECO:0000256" key="2">
    <source>
        <dbReference type="ARBA" id="ARBA00022723"/>
    </source>
</evidence>
<evidence type="ECO:0000256" key="1">
    <source>
        <dbReference type="ARBA" id="ARBA00010211"/>
    </source>
</evidence>
<dbReference type="AlphaFoldDB" id="A0A1G6GCV4"/>
<proteinExistence type="inferred from homology"/>
<gene>
    <name evidence="4" type="ORF">GA0111570_101101</name>
</gene>
<dbReference type="InterPro" id="IPR011234">
    <property type="entry name" value="Fumarylacetoacetase-like_C"/>
</dbReference>
<sequence>MRLATLRTPDGTAAARLDGDTYTIIEGCADLSELLAEPDWRELAEAAAGATVPAADAELETLLPAPSKVICVGLNYATHIKEMGRELPEYPTLFAKFADSLTGPYDDVVAPAEDEMLDWECELGMVIGADAYRVAEADAAAHIAGYTVVDDVSMRGYQRRTVEWLQGKIWQSSTPVGPCLVTADEFDPVDAAITTRVNGEVMQEANTGDLVFTPARLVEYLSTMITLRAGDLVLTGTPGGVGLARDPQVFLRAGDVVEVEIAGLGRLETHVVAPQA</sequence>
<dbReference type="GO" id="GO:0046872">
    <property type="term" value="F:metal ion binding"/>
    <property type="evidence" value="ECO:0007669"/>
    <property type="project" value="UniProtKB-KW"/>
</dbReference>
<dbReference type="GO" id="GO:0016853">
    <property type="term" value="F:isomerase activity"/>
    <property type="evidence" value="ECO:0007669"/>
    <property type="project" value="UniProtKB-ARBA"/>
</dbReference>
<dbReference type="PANTHER" id="PTHR42796:SF4">
    <property type="entry name" value="FUMARYLACETOACETATE HYDROLASE DOMAIN-CONTAINING PROTEIN 2A"/>
    <property type="match status" value="1"/>
</dbReference>
<dbReference type="FunFam" id="3.90.850.10:FF:000002">
    <property type="entry name" value="2-hydroxyhepta-2,4-diene-1,7-dioate isomerase"/>
    <property type="match status" value="1"/>
</dbReference>
<comment type="similarity">
    <text evidence="1">Belongs to the FAH family.</text>
</comment>